<protein>
    <submittedName>
        <fullName evidence="2">RCG62419</fullName>
    </submittedName>
</protein>
<name>A6HBH7_RAT</name>
<gene>
    <name evidence="2" type="ORF">rCG_62419</name>
</gene>
<feature type="region of interest" description="Disordered" evidence="1">
    <location>
        <begin position="1"/>
        <end position="24"/>
    </location>
</feature>
<reference evidence="3" key="1">
    <citation type="submission" date="2005-09" db="EMBL/GenBank/DDBJ databases">
        <authorList>
            <person name="Mural R.J."/>
            <person name="Li P.W."/>
            <person name="Adams M.D."/>
            <person name="Amanatides P.G."/>
            <person name="Baden-Tillson H."/>
            <person name="Barnstead M."/>
            <person name="Chin S.H."/>
            <person name="Dew I."/>
            <person name="Evans C.A."/>
            <person name="Ferriera S."/>
            <person name="Flanigan M."/>
            <person name="Fosler C."/>
            <person name="Glodek A."/>
            <person name="Gu Z."/>
            <person name="Holt R.A."/>
            <person name="Jennings D."/>
            <person name="Kraft C.L."/>
            <person name="Lu F."/>
            <person name="Nguyen T."/>
            <person name="Nusskern D.R."/>
            <person name="Pfannkoch C.M."/>
            <person name="Sitter C."/>
            <person name="Sutton G.G."/>
            <person name="Venter J.C."/>
            <person name="Wang Z."/>
            <person name="Woodage T."/>
            <person name="Zheng X.H."/>
            <person name="Zhong F."/>
        </authorList>
    </citation>
    <scope>NUCLEOTIDE SEQUENCE [LARGE SCALE GENOMIC DNA]</scope>
    <source>
        <strain>BN</strain>
        <strain evidence="3">Sprague-Dawley</strain>
    </source>
</reference>
<evidence type="ECO:0000256" key="1">
    <source>
        <dbReference type="SAM" id="MobiDB-lite"/>
    </source>
</evidence>
<dbReference type="AlphaFoldDB" id="A6HBH7"/>
<evidence type="ECO:0000313" key="2">
    <source>
        <dbReference type="EMBL" id="EDM03382.1"/>
    </source>
</evidence>
<dbReference type="EMBL" id="CH473947">
    <property type="protein sequence ID" value="EDM03382.1"/>
    <property type="molecule type" value="Genomic_DNA"/>
</dbReference>
<evidence type="ECO:0000313" key="3">
    <source>
        <dbReference type="Proteomes" id="UP000234681"/>
    </source>
</evidence>
<organism evidence="2 3">
    <name type="scientific">Rattus norvegicus</name>
    <name type="common">Rat</name>
    <dbReference type="NCBI Taxonomy" id="10116"/>
    <lineage>
        <taxon>Eukaryota</taxon>
        <taxon>Metazoa</taxon>
        <taxon>Chordata</taxon>
        <taxon>Craniata</taxon>
        <taxon>Vertebrata</taxon>
        <taxon>Euteleostomi</taxon>
        <taxon>Mammalia</taxon>
        <taxon>Eutheria</taxon>
        <taxon>Euarchontoglires</taxon>
        <taxon>Glires</taxon>
        <taxon>Rodentia</taxon>
        <taxon>Myomorpha</taxon>
        <taxon>Muroidea</taxon>
        <taxon>Muridae</taxon>
        <taxon>Murinae</taxon>
        <taxon>Rattus</taxon>
    </lineage>
</organism>
<accession>A6HBH7</accession>
<feature type="compositionally biased region" description="Basic and acidic residues" evidence="1">
    <location>
        <begin position="15"/>
        <end position="24"/>
    </location>
</feature>
<dbReference type="Proteomes" id="UP000234681">
    <property type="component" value="Chromosome 6"/>
</dbReference>
<sequence>MRSRLVWATGGGDGGMKKEQQELRERGRKRLLPELSFIHPLNKKNKK</sequence>
<proteinExistence type="predicted"/>